<dbReference type="Pfam" id="PF04769">
    <property type="entry name" value="MATalpha_HMGbox"/>
    <property type="match status" value="1"/>
</dbReference>
<dbReference type="GO" id="GO:0030154">
    <property type="term" value="P:cell differentiation"/>
    <property type="evidence" value="ECO:0007669"/>
    <property type="project" value="TreeGrafter"/>
</dbReference>
<proteinExistence type="inferred from homology"/>
<name>A0A6A5KV78_9PLEO</name>
<evidence type="ECO:0000256" key="7">
    <source>
        <dbReference type="PROSITE-ProRule" id="PRU00267"/>
    </source>
</evidence>
<dbReference type="Pfam" id="PF00505">
    <property type="entry name" value="HMG_box"/>
    <property type="match status" value="1"/>
</dbReference>
<evidence type="ECO:0000259" key="10">
    <source>
        <dbReference type="PROSITE" id="PS50118"/>
    </source>
</evidence>
<evidence type="ECO:0000256" key="9">
    <source>
        <dbReference type="SAM" id="MobiDB-lite"/>
    </source>
</evidence>
<dbReference type="GO" id="GO:0001228">
    <property type="term" value="F:DNA-binding transcription activator activity, RNA polymerase II-specific"/>
    <property type="evidence" value="ECO:0007669"/>
    <property type="project" value="TreeGrafter"/>
</dbReference>
<dbReference type="PANTHER" id="PTHR10270:SF161">
    <property type="entry name" value="SEX-DETERMINING REGION Y PROTEIN"/>
    <property type="match status" value="1"/>
</dbReference>
<keyword evidence="2 8" id="KW-0805">Transcription regulation</keyword>
<dbReference type="InterPro" id="IPR036910">
    <property type="entry name" value="HMG_box_dom_sf"/>
</dbReference>
<protein>
    <recommendedName>
        <fullName evidence="1">Mating-type protein MAT-1</fullName>
    </recommendedName>
</protein>
<dbReference type="GO" id="GO:0008301">
    <property type="term" value="F:DNA binding, bending"/>
    <property type="evidence" value="ECO:0007669"/>
    <property type="project" value="InterPro"/>
</dbReference>
<dbReference type="EMBL" id="ML975251">
    <property type="protein sequence ID" value="KAF1838474.1"/>
    <property type="molecule type" value="Genomic_DNA"/>
</dbReference>
<dbReference type="GO" id="GO:0005634">
    <property type="term" value="C:nucleus"/>
    <property type="evidence" value="ECO:0007669"/>
    <property type="project" value="UniProtKB-SubCell"/>
</dbReference>
<dbReference type="PANTHER" id="PTHR10270">
    <property type="entry name" value="SOX TRANSCRIPTION FACTOR"/>
    <property type="match status" value="1"/>
</dbReference>
<accession>A0A6A5KV78</accession>
<evidence type="ECO:0000313" key="12">
    <source>
        <dbReference type="EMBL" id="KAF1838474.1"/>
    </source>
</evidence>
<evidence type="ECO:0000256" key="4">
    <source>
        <dbReference type="ARBA" id="ARBA00023163"/>
    </source>
</evidence>
<feature type="region of interest" description="Disordered" evidence="9">
    <location>
        <begin position="179"/>
        <end position="217"/>
    </location>
</feature>
<dbReference type="Gene3D" id="1.10.30.10">
    <property type="entry name" value="High mobility group box domain"/>
    <property type="match status" value="1"/>
</dbReference>
<evidence type="ECO:0000256" key="8">
    <source>
        <dbReference type="RuleBase" id="RU003516"/>
    </source>
</evidence>
<dbReference type="SMART" id="SM00398">
    <property type="entry name" value="HMG"/>
    <property type="match status" value="1"/>
</dbReference>
<dbReference type="Proteomes" id="UP000800040">
    <property type="component" value="Unassembled WGS sequence"/>
</dbReference>
<evidence type="ECO:0000313" key="13">
    <source>
        <dbReference type="Proteomes" id="UP000800040"/>
    </source>
</evidence>
<feature type="compositionally biased region" description="Basic and acidic residues" evidence="9">
    <location>
        <begin position="190"/>
        <end position="203"/>
    </location>
</feature>
<feature type="domain" description="HMG box" evidence="10">
    <location>
        <begin position="134"/>
        <end position="202"/>
    </location>
</feature>
<keyword evidence="5 7" id="KW-0539">Nucleus</keyword>
<feature type="compositionally biased region" description="Basic residues" evidence="9">
    <location>
        <begin position="204"/>
        <end position="217"/>
    </location>
</feature>
<evidence type="ECO:0000259" key="11">
    <source>
        <dbReference type="PROSITE" id="PS51325"/>
    </source>
</evidence>
<feature type="DNA-binding region" description="HMG box" evidence="7">
    <location>
        <begin position="134"/>
        <end position="202"/>
    </location>
</feature>
<dbReference type="PROSITE" id="PS50118">
    <property type="entry name" value="HMG_BOX_2"/>
    <property type="match status" value="1"/>
</dbReference>
<evidence type="ECO:0000256" key="1">
    <source>
        <dbReference type="ARBA" id="ARBA00015083"/>
    </source>
</evidence>
<dbReference type="GO" id="GO:0000978">
    <property type="term" value="F:RNA polymerase II cis-regulatory region sequence-specific DNA binding"/>
    <property type="evidence" value="ECO:0007669"/>
    <property type="project" value="TreeGrafter"/>
</dbReference>
<evidence type="ECO:0000256" key="2">
    <source>
        <dbReference type="ARBA" id="ARBA00023015"/>
    </source>
</evidence>
<dbReference type="AlphaFoldDB" id="A0A6A5KV78"/>
<dbReference type="GO" id="GO:0045895">
    <property type="term" value="P:positive regulation of mating-type specific transcription, DNA-templated"/>
    <property type="evidence" value="ECO:0007669"/>
    <property type="project" value="InterPro"/>
</dbReference>
<reference evidence="12" key="1">
    <citation type="submission" date="2020-01" db="EMBL/GenBank/DDBJ databases">
        <authorList>
            <consortium name="DOE Joint Genome Institute"/>
            <person name="Haridas S."/>
            <person name="Albert R."/>
            <person name="Binder M."/>
            <person name="Bloem J."/>
            <person name="Labutti K."/>
            <person name="Salamov A."/>
            <person name="Andreopoulos B."/>
            <person name="Baker S.E."/>
            <person name="Barry K."/>
            <person name="Bills G."/>
            <person name="Bluhm B.H."/>
            <person name="Cannon C."/>
            <person name="Castanera R."/>
            <person name="Culley D.E."/>
            <person name="Daum C."/>
            <person name="Ezra D."/>
            <person name="Gonzalez J.B."/>
            <person name="Henrissat B."/>
            <person name="Kuo A."/>
            <person name="Liang C."/>
            <person name="Lipzen A."/>
            <person name="Lutzoni F."/>
            <person name="Magnuson J."/>
            <person name="Mondo S."/>
            <person name="Nolan M."/>
            <person name="Ohm R."/>
            <person name="Pangilinan J."/>
            <person name="Park H.-J."/>
            <person name="Ramirez L."/>
            <person name="Alfaro M."/>
            <person name="Sun H."/>
            <person name="Tritt A."/>
            <person name="Yoshinaga Y."/>
            <person name="Zwiers L.-H."/>
            <person name="Turgeon B.G."/>
            <person name="Goodwin S.B."/>
            <person name="Spatafora J.W."/>
            <person name="Crous P.W."/>
            <person name="Grigoriev I.V."/>
        </authorList>
    </citation>
    <scope>NUCLEOTIDE SEQUENCE</scope>
    <source>
        <strain evidence="12">P77</strain>
    </source>
</reference>
<evidence type="ECO:0000256" key="5">
    <source>
        <dbReference type="ARBA" id="ARBA00023242"/>
    </source>
</evidence>
<keyword evidence="13" id="KW-1185">Reference proteome</keyword>
<dbReference type="OrthoDB" id="6247875at2759"/>
<dbReference type="InterPro" id="IPR050140">
    <property type="entry name" value="SRY-related_HMG-box_TF-like"/>
</dbReference>
<evidence type="ECO:0000256" key="6">
    <source>
        <dbReference type="ARBA" id="ARBA00035106"/>
    </source>
</evidence>
<dbReference type="GO" id="GO:0000122">
    <property type="term" value="P:negative regulation of transcription by RNA polymerase II"/>
    <property type="evidence" value="ECO:0007669"/>
    <property type="project" value="TreeGrafter"/>
</dbReference>
<keyword evidence="3 7" id="KW-0238">DNA-binding</keyword>
<comment type="similarity">
    <text evidence="8">Belongs to the MATALPHA1 family.</text>
</comment>
<comment type="subcellular location">
    <subcellularLocation>
        <location evidence="8">Nucleus</location>
    </subcellularLocation>
</comment>
<organism evidence="12 13">
    <name type="scientific">Decorospora gaudefroyi</name>
    <dbReference type="NCBI Taxonomy" id="184978"/>
    <lineage>
        <taxon>Eukaryota</taxon>
        <taxon>Fungi</taxon>
        <taxon>Dikarya</taxon>
        <taxon>Ascomycota</taxon>
        <taxon>Pezizomycotina</taxon>
        <taxon>Dothideomycetes</taxon>
        <taxon>Pleosporomycetidae</taxon>
        <taxon>Pleosporales</taxon>
        <taxon>Pleosporineae</taxon>
        <taxon>Pleosporaceae</taxon>
        <taxon>Decorospora</taxon>
    </lineage>
</organism>
<evidence type="ECO:0000256" key="3">
    <source>
        <dbReference type="ARBA" id="ARBA00023125"/>
    </source>
</evidence>
<keyword evidence="4 8" id="KW-0804">Transcription</keyword>
<dbReference type="PROSITE" id="PS51325">
    <property type="entry name" value="ALPHA_BOX"/>
    <property type="match status" value="1"/>
</dbReference>
<dbReference type="CDD" id="cd01389">
    <property type="entry name" value="HMG-box_ROX1-like"/>
    <property type="match status" value="1"/>
</dbReference>
<dbReference type="InterPro" id="IPR006856">
    <property type="entry name" value="MATalpha_HMGbox"/>
</dbReference>
<sequence length="725" mass="79994">MTMNTETFLAQAPVGEVALSTVEKDAMSQIQTALDACIEAWNRGDDVLLLKVNLPELFGEVMLTYFKRCLHEVAGETADLTIVDAGDSYHTLISMPQNAALDPQVQPSVPSPPMQASEQTTLDIAGMAAGLKKAPRPMNCWIIFRDSMHKKLKVENPHLTVQEISTRCSQIWHSLSPADKKPWRAAAQSAKEEHLRQHPDYKYTPRKPGQKKKRQSLKAKRAAAAAAAGREVLNVQLLSEVTAAPAIAMNNTIAAVGNAFVDALPQFNAAPDDFLSTSMASNMLFPTETLRHEQLAAEFGNGIDVHNSFALVDYGMLSLSGRGTSSLALCSSVQQFASPQTHKISSTKKPRALLMPSMSQEMALERVPTDTEMERYLLARDGKQIESFIYSRSGEQMARLVQGISDPMAQAVFTATLLRPAPRPKSGRFTTSEKAKGKPKAKKVLNAFVGFRCYYITIPTFKQWPMKKLSSLVGLLWEADPNKSLWSLLAKAWSSMRDQIGKENTPLDEYFAFICPFLKMPPPEMYLELHGWTLITDNEGNPTLSRDTDFEPTSVSAELAHMALSVEDIIKACQDKGYAQFYVANANTTSATFLGHTVPMDKSNVAEVPTVMSVAEAREDARNRLQERREICRETGLPELEQDIAMAHATATLNDSQREAAYYAGVNPVYHAFANLMAGNFPDGTVDISFPLNVIEETSMDDWTAFRRGADELATLPSFDDAINP</sequence>
<feature type="domain" description="Alpha box" evidence="11">
    <location>
        <begin position="440"/>
        <end position="497"/>
    </location>
</feature>
<gene>
    <name evidence="12" type="ORF">BDW02DRAFT_386683</name>
</gene>
<dbReference type="SUPFAM" id="SSF47095">
    <property type="entry name" value="HMG-box"/>
    <property type="match status" value="1"/>
</dbReference>
<dbReference type="InterPro" id="IPR009071">
    <property type="entry name" value="HMG_box_dom"/>
</dbReference>
<comment type="function">
    <text evidence="6">Mating type proteins are sequence specific DNA-binding proteins that act as master switches in fungal differentiation by controlling gene expression in a cell type-specific fashion. Transcriptional activator that induces the transcription of alpha-specific genes.</text>
</comment>